<dbReference type="EMBL" id="LHPF02000007">
    <property type="protein sequence ID" value="PSC73308.1"/>
    <property type="molecule type" value="Genomic_DNA"/>
</dbReference>
<dbReference type="InterPro" id="IPR002140">
    <property type="entry name" value="Sdo1/SBDS"/>
</dbReference>
<evidence type="ECO:0000256" key="3">
    <source>
        <dbReference type="ARBA" id="ARBA00007433"/>
    </source>
</evidence>
<feature type="domain" description="Ribosome maturation protein SDO1/SBDS C-terminal" evidence="11">
    <location>
        <begin position="174"/>
        <end position="242"/>
    </location>
</feature>
<dbReference type="STRING" id="554055.A0A2P6VGW2"/>
<dbReference type="SUPFAM" id="SSF109728">
    <property type="entry name" value="Hypothetical protein AF0491, middle domain"/>
    <property type="match status" value="1"/>
</dbReference>
<name>A0A2P6VGW2_9CHLO</name>
<evidence type="ECO:0000259" key="11">
    <source>
        <dbReference type="Pfam" id="PF20268"/>
    </source>
</evidence>
<dbReference type="Gene3D" id="3.30.1250.10">
    <property type="entry name" value="Ribosome maturation protein SBDS, N-terminal domain"/>
    <property type="match status" value="1"/>
</dbReference>
<dbReference type="InterPro" id="IPR018978">
    <property type="entry name" value="SDO1/SBDS_central"/>
</dbReference>
<evidence type="ECO:0000256" key="6">
    <source>
        <dbReference type="ARBA" id="ARBA00023242"/>
    </source>
</evidence>
<proteinExistence type="inferred from homology"/>
<dbReference type="Pfam" id="PF01172">
    <property type="entry name" value="SBDS_N"/>
    <property type="match status" value="1"/>
</dbReference>
<dbReference type="GO" id="GO:0042256">
    <property type="term" value="P:cytosolic ribosome assembly"/>
    <property type="evidence" value="ECO:0007669"/>
    <property type="project" value="InterPro"/>
</dbReference>
<dbReference type="Gene3D" id="1.10.10.900">
    <property type="entry name" value="SBDS protein C-terminal domain, subdomain 1"/>
    <property type="match status" value="1"/>
</dbReference>
<dbReference type="GO" id="GO:0005634">
    <property type="term" value="C:nucleus"/>
    <property type="evidence" value="ECO:0007669"/>
    <property type="project" value="UniProtKB-SubCell"/>
</dbReference>
<accession>A0A2P6VGW2</accession>
<dbReference type="PROSITE" id="PS01267">
    <property type="entry name" value="UPF0023"/>
    <property type="match status" value="1"/>
</dbReference>
<evidence type="ECO:0000256" key="4">
    <source>
        <dbReference type="ARBA" id="ARBA00022490"/>
    </source>
</evidence>
<dbReference type="PANTHER" id="PTHR10927">
    <property type="entry name" value="RIBOSOME MATURATION PROTEIN SBDS"/>
    <property type="match status" value="1"/>
</dbReference>
<comment type="similarity">
    <text evidence="3">Belongs to the SDO1/SBDS family.</text>
</comment>
<evidence type="ECO:0000256" key="5">
    <source>
        <dbReference type="ARBA" id="ARBA00022517"/>
    </source>
</evidence>
<feature type="domain" description="Ribosome maturation protein SDO1/SBDS central" evidence="10">
    <location>
        <begin position="111"/>
        <end position="172"/>
    </location>
</feature>
<evidence type="ECO:0000313" key="12">
    <source>
        <dbReference type="EMBL" id="PSC73308.1"/>
    </source>
</evidence>
<protein>
    <submittedName>
        <fullName evidence="12">Ribosome maturation SBDS</fullName>
    </submittedName>
</protein>
<reference evidence="12 13" key="1">
    <citation type="journal article" date="2018" name="Plant J.">
        <title>Genome sequences of Chlorella sorokiniana UTEX 1602 and Micractinium conductrix SAG 241.80: implications to maltose excretion by a green alga.</title>
        <authorList>
            <person name="Arriola M.B."/>
            <person name="Velmurugan N."/>
            <person name="Zhang Y."/>
            <person name="Plunkett M.H."/>
            <person name="Hondzo H."/>
            <person name="Barney B.M."/>
        </authorList>
    </citation>
    <scope>NUCLEOTIDE SEQUENCE [LARGE SCALE GENOMIC DNA]</scope>
    <source>
        <strain evidence="12 13">SAG 241.80</strain>
    </source>
</reference>
<evidence type="ECO:0000259" key="10">
    <source>
        <dbReference type="Pfam" id="PF09377"/>
    </source>
</evidence>
<dbReference type="Proteomes" id="UP000239649">
    <property type="component" value="Unassembled WGS sequence"/>
</dbReference>
<feature type="domain" description="Ribosome maturation protein SDO1/SBDS N-terminal" evidence="9">
    <location>
        <begin position="16"/>
        <end position="103"/>
    </location>
</feature>
<gene>
    <name evidence="12" type="ORF">C2E20_3362</name>
</gene>
<comment type="caution">
    <text evidence="12">The sequence shown here is derived from an EMBL/GenBank/DDBJ whole genome shotgun (WGS) entry which is preliminary data.</text>
</comment>
<dbReference type="AlphaFoldDB" id="A0A2P6VGW2"/>
<dbReference type="InterPro" id="IPR046928">
    <property type="entry name" value="SDO1/SBDS_C"/>
</dbReference>
<evidence type="ECO:0000256" key="8">
    <source>
        <dbReference type="SAM" id="MobiDB-lite"/>
    </source>
</evidence>
<evidence type="ECO:0000256" key="2">
    <source>
        <dbReference type="ARBA" id="ARBA00004496"/>
    </source>
</evidence>
<evidence type="ECO:0000256" key="1">
    <source>
        <dbReference type="ARBA" id="ARBA00004123"/>
    </source>
</evidence>
<dbReference type="Gene3D" id="3.30.70.240">
    <property type="match status" value="1"/>
</dbReference>
<dbReference type="Pfam" id="PF09377">
    <property type="entry name" value="SBDS_domain_II"/>
    <property type="match status" value="1"/>
</dbReference>
<dbReference type="Pfam" id="PF20268">
    <property type="entry name" value="SBDS_C"/>
    <property type="match status" value="1"/>
</dbReference>
<comment type="subcellular location">
    <subcellularLocation>
        <location evidence="2">Cytoplasm</location>
    </subcellularLocation>
    <subcellularLocation>
        <location evidence="1">Nucleus</location>
    </subcellularLocation>
</comment>
<dbReference type="InterPro" id="IPR036786">
    <property type="entry name" value="Ribosome_mat_SBDS_N_sf"/>
</dbReference>
<dbReference type="NCBIfam" id="TIGR00291">
    <property type="entry name" value="RNA_SBDS"/>
    <property type="match status" value="1"/>
</dbReference>
<comment type="subunit">
    <text evidence="7">Associates with the 60S ribosomal subunit.</text>
</comment>
<keyword evidence="13" id="KW-1185">Reference proteome</keyword>
<evidence type="ECO:0000256" key="7">
    <source>
        <dbReference type="ARBA" id="ARBA00049708"/>
    </source>
</evidence>
<feature type="region of interest" description="Disordered" evidence="8">
    <location>
        <begin position="268"/>
        <end position="321"/>
    </location>
</feature>
<evidence type="ECO:0000313" key="13">
    <source>
        <dbReference type="Proteomes" id="UP000239649"/>
    </source>
</evidence>
<keyword evidence="5" id="KW-0690">Ribosome biogenesis</keyword>
<keyword evidence="4" id="KW-0963">Cytoplasm</keyword>
<dbReference type="InterPro" id="IPR039100">
    <property type="entry name" value="Sdo1/SBDS-like"/>
</dbReference>
<feature type="compositionally biased region" description="Low complexity" evidence="8">
    <location>
        <begin position="268"/>
        <end position="286"/>
    </location>
</feature>
<dbReference type="GO" id="GO:0005737">
    <property type="term" value="C:cytoplasm"/>
    <property type="evidence" value="ECO:0007669"/>
    <property type="project" value="UniProtKB-SubCell"/>
</dbReference>
<feature type="compositionally biased region" description="Gly residues" evidence="8">
    <location>
        <begin position="306"/>
        <end position="318"/>
    </location>
</feature>
<dbReference type="PANTHER" id="PTHR10927:SF1">
    <property type="entry name" value="RIBOSOME MATURATION PROTEIN SBDS"/>
    <property type="match status" value="1"/>
</dbReference>
<keyword evidence="6" id="KW-0539">Nucleus</keyword>
<sequence>MSQGVFQPVGQKRLTNIAVVRMKKHGKRFEIACYKNKVVNWRNGVEKDLDEVLQTTAVFANVSKGVLAKKEDLMLAFGTDNTEVVCLKILAEGEMQVSDKERKVELDTLFRDVASVLSEKCINPDTSRPYTLSMLERALRDVHFSVDPKRPAKAQALEALPLLKSRFPIERARMRLKLLVPLNCKDELLELVRQQGGVVEEQDLIGSNFCLVCLVEPGIFRPVHSFIQTSSAGVGRLEVLSLAATAELEGDAPVAAAAGGVEGLSLGSSTAVRPGEARPAAPSAAGTGSGWVAAPAPATAPAPRGPRGGPAGGRGGAADSGASVVYARGPVEGLPEEHASRRERFAELDTLQPGWTVELRSRGEGGTIDAVFFSPEGECVGAYANARRRALASKQQQQAE</sequence>
<dbReference type="InterPro" id="IPR018023">
    <property type="entry name" value="Ribosome_mat_SBDS_CS"/>
</dbReference>
<dbReference type="OrthoDB" id="10253092at2759"/>
<dbReference type="InterPro" id="IPR037188">
    <property type="entry name" value="Sdo1/SBDS_central_sf"/>
</dbReference>
<dbReference type="SUPFAM" id="SSF89895">
    <property type="entry name" value="FYSH domain"/>
    <property type="match status" value="1"/>
</dbReference>
<dbReference type="InterPro" id="IPR019783">
    <property type="entry name" value="SDO1/SBDS_N"/>
</dbReference>
<organism evidence="12 13">
    <name type="scientific">Micractinium conductrix</name>
    <dbReference type="NCBI Taxonomy" id="554055"/>
    <lineage>
        <taxon>Eukaryota</taxon>
        <taxon>Viridiplantae</taxon>
        <taxon>Chlorophyta</taxon>
        <taxon>core chlorophytes</taxon>
        <taxon>Trebouxiophyceae</taxon>
        <taxon>Chlorellales</taxon>
        <taxon>Chlorellaceae</taxon>
        <taxon>Chlorella clade</taxon>
        <taxon>Micractinium</taxon>
    </lineage>
</organism>
<dbReference type="FunFam" id="3.30.1250.10:FF:000001">
    <property type="entry name" value="SBDS, ribosome maturation factor"/>
    <property type="match status" value="1"/>
</dbReference>
<evidence type="ECO:0000259" key="9">
    <source>
        <dbReference type="Pfam" id="PF01172"/>
    </source>
</evidence>